<reference evidence="1 3" key="1">
    <citation type="journal article" date="2008" name="Science">
        <title>The Physcomitrella genome reveals evolutionary insights into the conquest of land by plants.</title>
        <authorList>
            <person name="Rensing S."/>
            <person name="Lang D."/>
            <person name="Zimmer A."/>
            <person name="Terry A."/>
            <person name="Salamov A."/>
            <person name="Shapiro H."/>
            <person name="Nishiyama T."/>
            <person name="Perroud P.-F."/>
            <person name="Lindquist E."/>
            <person name="Kamisugi Y."/>
            <person name="Tanahashi T."/>
            <person name="Sakakibara K."/>
            <person name="Fujita T."/>
            <person name="Oishi K."/>
            <person name="Shin-I T."/>
            <person name="Kuroki Y."/>
            <person name="Toyoda A."/>
            <person name="Suzuki Y."/>
            <person name="Hashimoto A."/>
            <person name="Yamaguchi K."/>
            <person name="Sugano A."/>
            <person name="Kohara Y."/>
            <person name="Fujiyama A."/>
            <person name="Anterola A."/>
            <person name="Aoki S."/>
            <person name="Ashton N."/>
            <person name="Barbazuk W.B."/>
            <person name="Barker E."/>
            <person name="Bennetzen J."/>
            <person name="Bezanilla M."/>
            <person name="Blankenship R."/>
            <person name="Cho S.H."/>
            <person name="Dutcher S."/>
            <person name="Estelle M."/>
            <person name="Fawcett J.A."/>
            <person name="Gundlach H."/>
            <person name="Hanada K."/>
            <person name="Heyl A."/>
            <person name="Hicks K.A."/>
            <person name="Hugh J."/>
            <person name="Lohr M."/>
            <person name="Mayer K."/>
            <person name="Melkozernov A."/>
            <person name="Murata T."/>
            <person name="Nelson D."/>
            <person name="Pils B."/>
            <person name="Prigge M."/>
            <person name="Reiss B."/>
            <person name="Renner T."/>
            <person name="Rombauts S."/>
            <person name="Rushton P."/>
            <person name="Sanderfoot A."/>
            <person name="Schween G."/>
            <person name="Shiu S.-H."/>
            <person name="Stueber K."/>
            <person name="Theodoulou F.L."/>
            <person name="Tu H."/>
            <person name="Van de Peer Y."/>
            <person name="Verrier P.J."/>
            <person name="Waters E."/>
            <person name="Wood A."/>
            <person name="Yang L."/>
            <person name="Cove D."/>
            <person name="Cuming A."/>
            <person name="Hasebe M."/>
            <person name="Lucas S."/>
            <person name="Mishler D.B."/>
            <person name="Reski R."/>
            <person name="Grigoriev I."/>
            <person name="Quatrano R.S."/>
            <person name="Boore J.L."/>
        </authorList>
    </citation>
    <scope>NUCLEOTIDE SEQUENCE [LARGE SCALE GENOMIC DNA]</scope>
    <source>
        <strain evidence="2 3">cv. Gransden 2004</strain>
    </source>
</reference>
<dbReference type="EnsemblPlants" id="Pp3c14_7970V3.1">
    <property type="protein sequence ID" value="Pp3c14_7970V3.1"/>
    <property type="gene ID" value="Pp3c14_7970"/>
</dbReference>
<evidence type="ECO:0000313" key="1">
    <source>
        <dbReference type="EMBL" id="PNR40779.1"/>
    </source>
</evidence>
<reference evidence="1 3" key="2">
    <citation type="journal article" date="2018" name="Plant J.">
        <title>The Physcomitrella patens chromosome-scale assembly reveals moss genome structure and evolution.</title>
        <authorList>
            <person name="Lang D."/>
            <person name="Ullrich K.K."/>
            <person name="Murat F."/>
            <person name="Fuchs J."/>
            <person name="Jenkins J."/>
            <person name="Haas F.B."/>
            <person name="Piednoel M."/>
            <person name="Gundlach H."/>
            <person name="Van Bel M."/>
            <person name="Meyberg R."/>
            <person name="Vives C."/>
            <person name="Morata J."/>
            <person name="Symeonidi A."/>
            <person name="Hiss M."/>
            <person name="Muchero W."/>
            <person name="Kamisugi Y."/>
            <person name="Saleh O."/>
            <person name="Blanc G."/>
            <person name="Decker E.L."/>
            <person name="van Gessel N."/>
            <person name="Grimwood J."/>
            <person name="Hayes R.D."/>
            <person name="Graham S.W."/>
            <person name="Gunter L.E."/>
            <person name="McDaniel S.F."/>
            <person name="Hoernstein S.N.W."/>
            <person name="Larsson A."/>
            <person name="Li F.W."/>
            <person name="Perroud P.F."/>
            <person name="Phillips J."/>
            <person name="Ranjan P."/>
            <person name="Rokshar D.S."/>
            <person name="Rothfels C.J."/>
            <person name="Schneider L."/>
            <person name="Shu S."/>
            <person name="Stevenson D.W."/>
            <person name="Thummler F."/>
            <person name="Tillich M."/>
            <person name="Villarreal Aguilar J.C."/>
            <person name="Widiez T."/>
            <person name="Wong G.K."/>
            <person name="Wymore A."/>
            <person name="Zhang Y."/>
            <person name="Zimmer A.D."/>
            <person name="Quatrano R.S."/>
            <person name="Mayer K.F.X."/>
            <person name="Goodstein D."/>
            <person name="Casacuberta J.M."/>
            <person name="Vandepoele K."/>
            <person name="Reski R."/>
            <person name="Cuming A.C."/>
            <person name="Tuskan G.A."/>
            <person name="Maumus F."/>
            <person name="Salse J."/>
            <person name="Schmutz J."/>
            <person name="Rensing S.A."/>
        </authorList>
    </citation>
    <scope>NUCLEOTIDE SEQUENCE [LARGE SCALE GENOMIC DNA]</scope>
    <source>
        <strain evidence="2 3">cv. Gransden 2004</strain>
    </source>
</reference>
<dbReference type="EMBL" id="ABEU02000014">
    <property type="protein sequence ID" value="PNR40779.1"/>
    <property type="molecule type" value="Genomic_DNA"/>
</dbReference>
<keyword evidence="3" id="KW-1185">Reference proteome</keyword>
<dbReference type="EnsemblPlants" id="Pp3c14_7970V3.2">
    <property type="protein sequence ID" value="Pp3c14_7970V3.2"/>
    <property type="gene ID" value="Pp3c14_7970"/>
</dbReference>
<sequence length="53" mass="5992">MKSRQAQAFYGSQDQFKYVLKDGLPMHTATLLAASVRVHLAVIPIAIHMQPRR</sequence>
<evidence type="ECO:0000313" key="3">
    <source>
        <dbReference type="Proteomes" id="UP000006727"/>
    </source>
</evidence>
<evidence type="ECO:0000313" key="2">
    <source>
        <dbReference type="EnsemblPlants" id="Pp3c14_7970V3.1"/>
    </source>
</evidence>
<dbReference type="Proteomes" id="UP000006727">
    <property type="component" value="Chromosome 14"/>
</dbReference>
<proteinExistence type="predicted"/>
<reference evidence="2" key="3">
    <citation type="submission" date="2020-12" db="UniProtKB">
        <authorList>
            <consortium name="EnsemblPlants"/>
        </authorList>
    </citation>
    <scope>IDENTIFICATION</scope>
</reference>
<accession>A0A2K1JGY6</accession>
<dbReference type="PaxDb" id="3218-PP1S79_207V6.1"/>
<dbReference type="Gramene" id="Pp3c14_7970V3.2">
    <property type="protein sequence ID" value="Pp3c14_7970V3.2"/>
    <property type="gene ID" value="Pp3c14_7970"/>
</dbReference>
<name>A0A2K1JGY6_PHYPA</name>
<protein>
    <submittedName>
        <fullName evidence="1 2">Uncharacterized protein</fullName>
    </submittedName>
</protein>
<gene>
    <name evidence="1" type="ORF">PHYPA_018182</name>
</gene>
<dbReference type="InParanoid" id="A0A2K1JGY6"/>
<organism evidence="1">
    <name type="scientific">Physcomitrium patens</name>
    <name type="common">Spreading-leaved earth moss</name>
    <name type="synonym">Physcomitrella patens</name>
    <dbReference type="NCBI Taxonomy" id="3218"/>
    <lineage>
        <taxon>Eukaryota</taxon>
        <taxon>Viridiplantae</taxon>
        <taxon>Streptophyta</taxon>
        <taxon>Embryophyta</taxon>
        <taxon>Bryophyta</taxon>
        <taxon>Bryophytina</taxon>
        <taxon>Bryopsida</taxon>
        <taxon>Funariidae</taxon>
        <taxon>Funariales</taxon>
        <taxon>Funariaceae</taxon>
        <taxon>Physcomitrium</taxon>
    </lineage>
</organism>
<dbReference type="Gramene" id="Pp3c14_7970V3.1">
    <property type="protein sequence ID" value="Pp3c14_7970V3.1"/>
    <property type="gene ID" value="Pp3c14_7970"/>
</dbReference>
<dbReference type="AlphaFoldDB" id="A0A2K1JGY6"/>